<dbReference type="Proteomes" id="UP000053958">
    <property type="component" value="Unassembled WGS sequence"/>
</dbReference>
<keyword evidence="2" id="KW-1133">Transmembrane helix</keyword>
<name>A0A0F4YWU3_RASE3</name>
<dbReference type="EMBL" id="LASV01000144">
    <property type="protein sequence ID" value="KKA22311.1"/>
    <property type="molecule type" value="Genomic_DNA"/>
</dbReference>
<dbReference type="RefSeq" id="XP_013328923.1">
    <property type="nucleotide sequence ID" value="XM_013473469.1"/>
</dbReference>
<evidence type="ECO:0000313" key="4">
    <source>
        <dbReference type="Proteomes" id="UP000053958"/>
    </source>
</evidence>
<protein>
    <submittedName>
        <fullName evidence="3">Uncharacterized protein</fullName>
    </submittedName>
</protein>
<accession>A0A0F4YWU3</accession>
<dbReference type="AlphaFoldDB" id="A0A0F4YWU3"/>
<comment type="caution">
    <text evidence="3">The sequence shown here is derived from an EMBL/GenBank/DDBJ whole genome shotgun (WGS) entry which is preliminary data.</text>
</comment>
<evidence type="ECO:0000313" key="3">
    <source>
        <dbReference type="EMBL" id="KKA22311.1"/>
    </source>
</evidence>
<dbReference type="GeneID" id="25315990"/>
<organism evidence="3 4">
    <name type="scientific">Rasamsonia emersonii (strain ATCC 16479 / CBS 393.64 / IMI 116815)</name>
    <dbReference type="NCBI Taxonomy" id="1408163"/>
    <lineage>
        <taxon>Eukaryota</taxon>
        <taxon>Fungi</taxon>
        <taxon>Dikarya</taxon>
        <taxon>Ascomycota</taxon>
        <taxon>Pezizomycotina</taxon>
        <taxon>Eurotiomycetes</taxon>
        <taxon>Eurotiomycetidae</taxon>
        <taxon>Eurotiales</taxon>
        <taxon>Trichocomaceae</taxon>
        <taxon>Rasamsonia</taxon>
    </lineage>
</organism>
<gene>
    <name evidence="3" type="ORF">T310_3641</name>
</gene>
<keyword evidence="4" id="KW-1185">Reference proteome</keyword>
<sequence length="276" mass="30284">MSHPFYSVDFDLLMNKKPGKGASAVSSQRPSPLAMDPENDGSSWRDDTESLSDYSDKAPLLFPSRSGEPGLADERLLSRGLQVPSKSSLLTSGFEYPAVLANYHVSEDDWARFTREITEGAKLSARQWSTVIGSGLGTLVIGGMMVGFFSPVPAVMVAAKTRQSKEMKNLAAAVAMGSESTLPRRIKEWNESFFKPRGVMIRVDLPYQTESLEEMDVCPTSPSLFSLSGRISSWKNDEDSIKKKASRRGRIVIIPLEGRSPSQLSRSSTLVDEPSQ</sequence>
<reference evidence="3 4" key="1">
    <citation type="submission" date="2015-04" db="EMBL/GenBank/DDBJ databases">
        <authorList>
            <person name="Heijne W.H."/>
            <person name="Fedorova N.D."/>
            <person name="Nierman W.C."/>
            <person name="Vollebregt A.W."/>
            <person name="Zhao Z."/>
            <person name="Wu L."/>
            <person name="Kumar M."/>
            <person name="Stam H."/>
            <person name="van den Berg M.A."/>
            <person name="Pel H.J."/>
        </authorList>
    </citation>
    <scope>NUCLEOTIDE SEQUENCE [LARGE SCALE GENOMIC DNA]</scope>
    <source>
        <strain evidence="3 4">CBS 393.64</strain>
    </source>
</reference>
<feature type="transmembrane region" description="Helical" evidence="2">
    <location>
        <begin position="136"/>
        <end position="159"/>
    </location>
</feature>
<dbReference type="OrthoDB" id="252020at2759"/>
<evidence type="ECO:0000256" key="1">
    <source>
        <dbReference type="SAM" id="MobiDB-lite"/>
    </source>
</evidence>
<evidence type="ECO:0000256" key="2">
    <source>
        <dbReference type="SAM" id="Phobius"/>
    </source>
</evidence>
<proteinExistence type="predicted"/>
<dbReference type="InterPro" id="IPR028018">
    <property type="entry name" value="DUF4646"/>
</dbReference>
<dbReference type="Pfam" id="PF15496">
    <property type="entry name" value="DUF4646"/>
    <property type="match status" value="1"/>
</dbReference>
<feature type="region of interest" description="Disordered" evidence="1">
    <location>
        <begin position="15"/>
        <end position="67"/>
    </location>
</feature>
<keyword evidence="2" id="KW-0812">Transmembrane</keyword>
<keyword evidence="2" id="KW-0472">Membrane</keyword>